<protein>
    <recommendedName>
        <fullName evidence="1">Guanylate cyclase domain-containing protein</fullName>
    </recommendedName>
</protein>
<dbReference type="Pfam" id="PF00211">
    <property type="entry name" value="Guanylate_cyc"/>
    <property type="match status" value="1"/>
</dbReference>
<dbReference type="SUPFAM" id="SSF55073">
    <property type="entry name" value="Nucleotide cyclase"/>
    <property type="match status" value="1"/>
</dbReference>
<dbReference type="InterPro" id="IPR001054">
    <property type="entry name" value="A/G_cyclase"/>
</dbReference>
<dbReference type="PANTHER" id="PTHR43081">
    <property type="entry name" value="ADENYLATE CYCLASE, TERMINAL-DIFFERENTIATION SPECIFIC-RELATED"/>
    <property type="match status" value="1"/>
</dbReference>
<evidence type="ECO:0000259" key="1">
    <source>
        <dbReference type="PROSITE" id="PS50125"/>
    </source>
</evidence>
<reference evidence="2" key="1">
    <citation type="journal article" date="2021" name="Front. Microbiol.">
        <title>Comprehensive Comparative Genomics and Phenotyping of Methylobacterium Species.</title>
        <authorList>
            <person name="Alessa O."/>
            <person name="Ogura Y."/>
            <person name="Fujitani Y."/>
            <person name="Takami H."/>
            <person name="Hayashi T."/>
            <person name="Sahin N."/>
            <person name="Tani A."/>
        </authorList>
    </citation>
    <scope>NUCLEOTIDE SEQUENCE</scope>
    <source>
        <strain evidence="2">DSM 17168</strain>
    </source>
</reference>
<proteinExistence type="predicted"/>
<dbReference type="InterPro" id="IPR029787">
    <property type="entry name" value="Nucleotide_cyclase"/>
</dbReference>
<keyword evidence="3" id="KW-1185">Reference proteome</keyword>
<dbReference type="Gene3D" id="3.30.70.1230">
    <property type="entry name" value="Nucleotide cyclase"/>
    <property type="match status" value="1"/>
</dbReference>
<dbReference type="PANTHER" id="PTHR43081:SF19">
    <property type="entry name" value="PH-SENSITIVE ADENYLATE CYCLASE RV1264"/>
    <property type="match status" value="1"/>
</dbReference>
<dbReference type="InterPro" id="IPR050697">
    <property type="entry name" value="Adenylyl/Guanylyl_Cyclase_3/4"/>
</dbReference>
<reference evidence="2" key="2">
    <citation type="submission" date="2021-08" db="EMBL/GenBank/DDBJ databases">
        <authorList>
            <person name="Tani A."/>
            <person name="Ola A."/>
            <person name="Ogura Y."/>
            <person name="Katsura K."/>
            <person name="Hayashi T."/>
        </authorList>
    </citation>
    <scope>NUCLEOTIDE SEQUENCE</scope>
    <source>
        <strain evidence="2">DSM 17168</strain>
    </source>
</reference>
<feature type="domain" description="Guanylate cyclase" evidence="1">
    <location>
        <begin position="307"/>
        <end position="425"/>
    </location>
</feature>
<dbReference type="InterPro" id="IPR045983">
    <property type="entry name" value="GUC-dom-containing_N"/>
</dbReference>
<dbReference type="Proteomes" id="UP001055153">
    <property type="component" value="Unassembled WGS sequence"/>
</dbReference>
<name>A0ABQ4SBN3_9HYPH</name>
<dbReference type="Pfam" id="PF19363">
    <property type="entry name" value="DUF5939"/>
    <property type="match status" value="1"/>
</dbReference>
<organism evidence="2 3">
    <name type="scientific">Methylobacterium isbiliense</name>
    <dbReference type="NCBI Taxonomy" id="315478"/>
    <lineage>
        <taxon>Bacteria</taxon>
        <taxon>Pseudomonadati</taxon>
        <taxon>Pseudomonadota</taxon>
        <taxon>Alphaproteobacteria</taxon>
        <taxon>Hyphomicrobiales</taxon>
        <taxon>Methylobacteriaceae</taxon>
        <taxon>Methylobacterium</taxon>
    </lineage>
</organism>
<sequence>MPYPAGMRDGEALVGALRQAGDPAAVHALDHLFRHGADHELARINALALAQACGLGEDAVVGTLLHAARLGLVEMSWNVLCASCGGVLNANPSLRSVRGEPYRCAFCALDTEPVLDDTVEVSFAVSPRIRRIAAHDPASLPFWDYCRQVFFGTGVAFPEAEAFADLARTALLDAVALQPGERLILALRLPAEPLIVFDPVTHAAQLLDVAGEPTAERQDLALVYDGPRPAVGRTALRPGALRLTLENRGSERVLPGIFVAGEALNRLIGGRRAFLTAKRLLSNQTFRDIYRTETLAIDQRLKILSLTFLFTDLTGSTDLYERVGDLVAYDLVRAHFQRLTDVAAAHGGAVVKTIGDAVMATFPTPEQGLAAALAMRAAMRRLNAERPGEDLALKIGLHEGPCLAVQLNDRQDYFGQTVNIAARVQTLAASGTIFATGPVLGREAAAQLLARDGLDPRPHACTLKGIGSRIPVFELA</sequence>
<dbReference type="SMART" id="SM00044">
    <property type="entry name" value="CYCc"/>
    <property type="match status" value="1"/>
</dbReference>
<accession>A0ABQ4SBN3</accession>
<evidence type="ECO:0000313" key="3">
    <source>
        <dbReference type="Proteomes" id="UP001055153"/>
    </source>
</evidence>
<dbReference type="PROSITE" id="PS50125">
    <property type="entry name" value="GUANYLATE_CYCLASE_2"/>
    <property type="match status" value="1"/>
</dbReference>
<dbReference type="EMBL" id="BPQQ01000010">
    <property type="protein sequence ID" value="GJD99090.1"/>
    <property type="molecule type" value="Genomic_DNA"/>
</dbReference>
<comment type="caution">
    <text evidence="2">The sequence shown here is derived from an EMBL/GenBank/DDBJ whole genome shotgun (WGS) entry which is preliminary data.</text>
</comment>
<dbReference type="CDD" id="cd07302">
    <property type="entry name" value="CHD"/>
    <property type="match status" value="1"/>
</dbReference>
<evidence type="ECO:0000313" key="2">
    <source>
        <dbReference type="EMBL" id="GJD99090.1"/>
    </source>
</evidence>
<gene>
    <name evidence="2" type="ORF">GMJLKIPL_1005</name>
</gene>